<keyword evidence="2" id="KW-0106">Calcium</keyword>
<dbReference type="GO" id="GO:0008484">
    <property type="term" value="F:sulfuric ester hydrolase activity"/>
    <property type="evidence" value="ECO:0007669"/>
    <property type="project" value="InterPro"/>
</dbReference>
<sequence>MDDGLVAPSQLKGDTPPRLGSETWQENTRCLISDVAGDTSGPQHGQNYFTAATRLRMNSCFALWPTYDYWSKLGDSEDFIRNICVELFQDFALYNAIYRGGVYEMIAAELGCRKDVKGESFTQTGCLPESCFEESMLLEYAMRPIKNHDSSRPLFLTYLSHRVHVPFEFTASSSILEAKVEKSLENADIEERLPWKMAVSLASTDFVMGELAEALEEQGMFEDTLVIFISDNCGSVQVISGANNYPLKSLKSGKFSECEGGMRTNAFISGGFIPARHRGSSFHGVIHLADWYATLCSLAGVSHDDVSAKANELLRLQGLQDRPLLGEVEGRPEQLLRNQWPSRRIAGSIPGPSEQTLATHKCKPVCSHSSLEVS</sequence>
<dbReference type="Pfam" id="PF00884">
    <property type="entry name" value="Sulfatase"/>
    <property type="match status" value="1"/>
</dbReference>
<feature type="region of interest" description="Disordered" evidence="4">
    <location>
        <begin position="1"/>
        <end position="22"/>
    </location>
</feature>
<evidence type="ECO:0000256" key="3">
    <source>
        <dbReference type="ARBA" id="ARBA00023180"/>
    </source>
</evidence>
<dbReference type="InterPro" id="IPR000917">
    <property type="entry name" value="Sulfatase_N"/>
</dbReference>
<evidence type="ECO:0000256" key="1">
    <source>
        <dbReference type="ARBA" id="ARBA00022723"/>
    </source>
</evidence>
<evidence type="ECO:0000256" key="2">
    <source>
        <dbReference type="ARBA" id="ARBA00022837"/>
    </source>
</evidence>
<dbReference type="SUPFAM" id="SSF53649">
    <property type="entry name" value="Alkaline phosphatase-like"/>
    <property type="match status" value="1"/>
</dbReference>
<keyword evidence="3" id="KW-0325">Glycoprotein</keyword>
<gene>
    <name evidence="6" type="primary">ARSB</name>
    <name evidence="6" type="ORF">SNAT2548_LOCUS8380</name>
</gene>
<dbReference type="Proteomes" id="UP000604046">
    <property type="component" value="Unassembled WGS sequence"/>
</dbReference>
<dbReference type="InterPro" id="IPR017850">
    <property type="entry name" value="Alkaline_phosphatase_core_sf"/>
</dbReference>
<name>A0A812KG51_9DINO</name>
<dbReference type="PANTHER" id="PTHR10342">
    <property type="entry name" value="ARYLSULFATASE"/>
    <property type="match status" value="1"/>
</dbReference>
<dbReference type="InterPro" id="IPR047115">
    <property type="entry name" value="ARSB"/>
</dbReference>
<evidence type="ECO:0000256" key="4">
    <source>
        <dbReference type="SAM" id="MobiDB-lite"/>
    </source>
</evidence>
<accession>A0A812KG51</accession>
<keyword evidence="1" id="KW-0479">Metal-binding</keyword>
<feature type="domain" description="Sulfatase N-terminal" evidence="5">
    <location>
        <begin position="105"/>
        <end position="301"/>
    </location>
</feature>
<evidence type="ECO:0000313" key="7">
    <source>
        <dbReference type="Proteomes" id="UP000604046"/>
    </source>
</evidence>
<dbReference type="EMBL" id="CAJNDS010000617">
    <property type="protein sequence ID" value="CAE7223142.1"/>
    <property type="molecule type" value="Genomic_DNA"/>
</dbReference>
<comment type="caution">
    <text evidence="6">The sequence shown here is derived from an EMBL/GenBank/DDBJ whole genome shotgun (WGS) entry which is preliminary data.</text>
</comment>
<dbReference type="GO" id="GO:0046872">
    <property type="term" value="F:metal ion binding"/>
    <property type="evidence" value="ECO:0007669"/>
    <property type="project" value="UniProtKB-KW"/>
</dbReference>
<proteinExistence type="predicted"/>
<keyword evidence="7" id="KW-1185">Reference proteome</keyword>
<evidence type="ECO:0000259" key="5">
    <source>
        <dbReference type="Pfam" id="PF00884"/>
    </source>
</evidence>
<dbReference type="PANTHER" id="PTHR10342:SF274">
    <property type="entry name" value="ARYLSULFATASE B"/>
    <property type="match status" value="1"/>
</dbReference>
<reference evidence="6" key="1">
    <citation type="submission" date="2021-02" db="EMBL/GenBank/DDBJ databases">
        <authorList>
            <person name="Dougan E. K."/>
            <person name="Rhodes N."/>
            <person name="Thang M."/>
            <person name="Chan C."/>
        </authorList>
    </citation>
    <scope>NUCLEOTIDE SEQUENCE</scope>
</reference>
<dbReference type="OrthoDB" id="420682at2759"/>
<evidence type="ECO:0000313" key="6">
    <source>
        <dbReference type="EMBL" id="CAE7223142.1"/>
    </source>
</evidence>
<organism evidence="6 7">
    <name type="scientific">Symbiodinium natans</name>
    <dbReference type="NCBI Taxonomy" id="878477"/>
    <lineage>
        <taxon>Eukaryota</taxon>
        <taxon>Sar</taxon>
        <taxon>Alveolata</taxon>
        <taxon>Dinophyceae</taxon>
        <taxon>Suessiales</taxon>
        <taxon>Symbiodiniaceae</taxon>
        <taxon>Symbiodinium</taxon>
    </lineage>
</organism>
<protein>
    <submittedName>
        <fullName evidence="6">ARSB protein</fullName>
    </submittedName>
</protein>
<dbReference type="Gene3D" id="3.40.720.10">
    <property type="entry name" value="Alkaline Phosphatase, subunit A"/>
    <property type="match status" value="1"/>
</dbReference>
<dbReference type="AlphaFoldDB" id="A0A812KG51"/>